<gene>
    <name evidence="3" type="ORF">HNQ92_002628</name>
</gene>
<protein>
    <submittedName>
        <fullName evidence="3">Glyoxylase-like metal-dependent hydrolase (Beta-lactamase superfamily II)/rhodanese-related sulfurtransferase</fullName>
    </submittedName>
</protein>
<dbReference type="EMBL" id="JACHGF010000003">
    <property type="protein sequence ID" value="MBB5284485.1"/>
    <property type="molecule type" value="Genomic_DNA"/>
</dbReference>
<organism evidence="3 4">
    <name type="scientific">Rhabdobacter roseus</name>
    <dbReference type="NCBI Taxonomy" id="1655419"/>
    <lineage>
        <taxon>Bacteria</taxon>
        <taxon>Pseudomonadati</taxon>
        <taxon>Bacteroidota</taxon>
        <taxon>Cytophagia</taxon>
        <taxon>Cytophagales</taxon>
        <taxon>Cytophagaceae</taxon>
        <taxon>Rhabdobacter</taxon>
    </lineage>
</organism>
<feature type="domain" description="Rhodanese" evidence="2">
    <location>
        <begin position="373"/>
        <end position="460"/>
    </location>
</feature>
<dbReference type="CDD" id="cd07724">
    <property type="entry name" value="POD-like_MBL-fold"/>
    <property type="match status" value="1"/>
</dbReference>
<dbReference type="InterPro" id="IPR051682">
    <property type="entry name" value="Mito_Persulfide_Diox"/>
</dbReference>
<dbReference type="GO" id="GO:0016740">
    <property type="term" value="F:transferase activity"/>
    <property type="evidence" value="ECO:0007669"/>
    <property type="project" value="UniProtKB-KW"/>
</dbReference>
<evidence type="ECO:0000259" key="2">
    <source>
        <dbReference type="PROSITE" id="PS50206"/>
    </source>
</evidence>
<dbReference type="Pfam" id="PF00581">
    <property type="entry name" value="Rhodanese"/>
    <property type="match status" value="2"/>
</dbReference>
<dbReference type="SMART" id="SM00450">
    <property type="entry name" value="RHOD"/>
    <property type="match status" value="2"/>
</dbReference>
<evidence type="ECO:0000313" key="3">
    <source>
        <dbReference type="EMBL" id="MBB5284485.1"/>
    </source>
</evidence>
<dbReference type="InterPro" id="IPR001279">
    <property type="entry name" value="Metallo-B-lactamas"/>
</dbReference>
<name>A0A840TNH6_9BACT</name>
<dbReference type="InterPro" id="IPR036873">
    <property type="entry name" value="Rhodanese-like_dom_sf"/>
</dbReference>
<dbReference type="GO" id="GO:0046872">
    <property type="term" value="F:metal ion binding"/>
    <property type="evidence" value="ECO:0007669"/>
    <property type="project" value="UniProtKB-KW"/>
</dbReference>
<dbReference type="SUPFAM" id="SSF52821">
    <property type="entry name" value="Rhodanese/Cell cycle control phosphatase"/>
    <property type="match status" value="2"/>
</dbReference>
<dbReference type="PROSITE" id="PS50206">
    <property type="entry name" value="RHODANESE_3"/>
    <property type="match status" value="2"/>
</dbReference>
<dbReference type="PANTHER" id="PTHR43084:SF1">
    <property type="entry name" value="PERSULFIDE DIOXYGENASE ETHE1, MITOCHONDRIAL"/>
    <property type="match status" value="1"/>
</dbReference>
<evidence type="ECO:0000313" key="4">
    <source>
        <dbReference type="Proteomes" id="UP000557307"/>
    </source>
</evidence>
<dbReference type="GO" id="GO:0070813">
    <property type="term" value="P:hydrogen sulfide metabolic process"/>
    <property type="evidence" value="ECO:0007669"/>
    <property type="project" value="TreeGrafter"/>
</dbReference>
<dbReference type="SUPFAM" id="SSF56281">
    <property type="entry name" value="Metallo-hydrolase/oxidoreductase"/>
    <property type="match status" value="1"/>
</dbReference>
<evidence type="ECO:0000256" key="1">
    <source>
        <dbReference type="ARBA" id="ARBA00022723"/>
    </source>
</evidence>
<sequence length="462" mass="50977">MHVEQIYTEGLAQAAYYIESQGEVAIIDPLRDVEPYLRRAAERQATIKYVLQTHFHADFVSGHLELAWQTDATIVYGPTAKPAFDAYVAQDGEELWVGACTLKVLHTPGHTMESSTYLLRDEAGRDYALFTGDTLFLGDVGRPDLAVKTDLSEEDLARYLYDSLRHQILPLPDDLILYPGHGAGSACGKKMDDAKQGTLGEQKKKNYALRADMSREEFVQEVLEGQEDPPRYFPFNAALNQYGYEKLDVVLARGLRPLDVASFKSTWAAAAALVLDTRPQAQFVAGHLPGSVFIGLDGHFETWVGTLLPDLRRRILLVAEAGREQEAVTRLARVGYDQPAGYLAGGLDAWQVAGEAAERTEEISAERFAELFDGPNLDVLDVRSSREYQEAHVLGAAHFPLNALSKKSHYLDANDRYYLYCGSGYRSLMATSFLQAQGLDVVNIPGGYQALSQTSLATEAGS</sequence>
<dbReference type="FunFam" id="3.60.15.10:FF:000030">
    <property type="entry name" value="Metallo-beta-lactamase family protein"/>
    <property type="match status" value="1"/>
</dbReference>
<proteinExistence type="predicted"/>
<dbReference type="CDD" id="cd00158">
    <property type="entry name" value="RHOD"/>
    <property type="match status" value="2"/>
</dbReference>
<dbReference type="GO" id="GO:0016787">
    <property type="term" value="F:hydrolase activity"/>
    <property type="evidence" value="ECO:0007669"/>
    <property type="project" value="UniProtKB-KW"/>
</dbReference>
<dbReference type="InterPro" id="IPR001763">
    <property type="entry name" value="Rhodanese-like_dom"/>
</dbReference>
<feature type="domain" description="Rhodanese" evidence="2">
    <location>
        <begin position="268"/>
        <end position="359"/>
    </location>
</feature>
<keyword evidence="1" id="KW-0479">Metal-binding</keyword>
<dbReference type="GO" id="GO:0050313">
    <property type="term" value="F:sulfur dioxygenase activity"/>
    <property type="evidence" value="ECO:0007669"/>
    <property type="project" value="InterPro"/>
</dbReference>
<dbReference type="Proteomes" id="UP000557307">
    <property type="component" value="Unassembled WGS sequence"/>
</dbReference>
<dbReference type="InterPro" id="IPR036866">
    <property type="entry name" value="RibonucZ/Hydroxyglut_hydro"/>
</dbReference>
<dbReference type="Pfam" id="PF00753">
    <property type="entry name" value="Lactamase_B"/>
    <property type="match status" value="1"/>
</dbReference>
<reference evidence="3 4" key="1">
    <citation type="submission" date="2020-08" db="EMBL/GenBank/DDBJ databases">
        <title>Genomic Encyclopedia of Type Strains, Phase IV (KMG-IV): sequencing the most valuable type-strain genomes for metagenomic binning, comparative biology and taxonomic classification.</title>
        <authorList>
            <person name="Goeker M."/>
        </authorList>
    </citation>
    <scope>NUCLEOTIDE SEQUENCE [LARGE SCALE GENOMIC DNA]</scope>
    <source>
        <strain evidence="3 4">DSM 105074</strain>
    </source>
</reference>
<dbReference type="InterPro" id="IPR044528">
    <property type="entry name" value="POD-like_MBL-fold"/>
</dbReference>
<keyword evidence="4" id="KW-1185">Reference proteome</keyword>
<dbReference type="RefSeq" id="WP_184174418.1">
    <property type="nucleotide sequence ID" value="NZ_JACHGF010000003.1"/>
</dbReference>
<dbReference type="SMART" id="SM00849">
    <property type="entry name" value="Lactamase_B"/>
    <property type="match status" value="1"/>
</dbReference>
<keyword evidence="3" id="KW-0808">Transferase</keyword>
<dbReference type="AlphaFoldDB" id="A0A840TNH6"/>
<accession>A0A840TNH6</accession>
<dbReference type="PANTHER" id="PTHR43084">
    <property type="entry name" value="PERSULFIDE DIOXYGENASE ETHE1"/>
    <property type="match status" value="1"/>
</dbReference>
<dbReference type="GO" id="GO:0006749">
    <property type="term" value="P:glutathione metabolic process"/>
    <property type="evidence" value="ECO:0007669"/>
    <property type="project" value="InterPro"/>
</dbReference>
<dbReference type="Gene3D" id="3.60.15.10">
    <property type="entry name" value="Ribonuclease Z/Hydroxyacylglutathione hydrolase-like"/>
    <property type="match status" value="1"/>
</dbReference>
<keyword evidence="3" id="KW-0378">Hydrolase</keyword>
<comment type="caution">
    <text evidence="3">The sequence shown here is derived from an EMBL/GenBank/DDBJ whole genome shotgun (WGS) entry which is preliminary data.</text>
</comment>
<dbReference type="Gene3D" id="3.40.250.10">
    <property type="entry name" value="Rhodanese-like domain"/>
    <property type="match status" value="2"/>
</dbReference>